<dbReference type="PANTHER" id="PTHR30294:SF29">
    <property type="entry name" value="MULTIDRUG ABC TRANSPORTER PERMEASE YBHS-RELATED"/>
    <property type="match status" value="1"/>
</dbReference>
<comment type="subcellular location">
    <subcellularLocation>
        <location evidence="1">Cell membrane</location>
        <topology evidence="1">Multi-pass membrane protein</topology>
    </subcellularLocation>
</comment>
<accession>A0A223K4L8</accession>
<dbReference type="GO" id="GO:0005886">
    <property type="term" value="C:plasma membrane"/>
    <property type="evidence" value="ECO:0007669"/>
    <property type="project" value="UniProtKB-SubCell"/>
</dbReference>
<keyword evidence="3" id="KW-0812">Transmembrane</keyword>
<keyword evidence="2" id="KW-1003">Cell membrane</keyword>
<dbReference type="GO" id="GO:0140359">
    <property type="term" value="F:ABC-type transporter activity"/>
    <property type="evidence" value="ECO:0007669"/>
    <property type="project" value="InterPro"/>
</dbReference>
<dbReference type="RefSeq" id="WP_016264344.1">
    <property type="nucleotide sequence ID" value="NZ_BJLN01000011.1"/>
</dbReference>
<proteinExistence type="predicted"/>
<evidence type="ECO:0000256" key="1">
    <source>
        <dbReference type="ARBA" id="ARBA00004651"/>
    </source>
</evidence>
<evidence type="ECO:0000313" key="6">
    <source>
        <dbReference type="EMBL" id="SPE21507.1"/>
    </source>
</evidence>
<sequence length="414" mass="45755">MTKFKIIFKQVFFKNIKSPAYIIMIIMPIILLGVVLGIGKLMDQSTEPAKIAVLSQQPAEQAALQQMRGQDYVIDTQIKTQPQAAQALKQEKIDGYLIIQQGNSQYFERKDSRDFDPSGIQNQLNEMNIVTLARQANVPADQIQKLTTPMTIKAVTVQFEAGQQKIDQSNQKQVGEGISLAITVLMFVFIVNYAGIIAQEIATEKGSRIMEIILSSVSATTQFFAKIAAVLALVLTQIVFYILIGVVGYHYLKQQLPLSAILKQVGPNLWTPPVWYAISFLIVGVLLYTVIAAMLGSVVSRMDQVQQAISPLLILSTISYMCGFILTTRSDIGFLKGLSYVPLFSQIMLPVRFASGDLSATAAALGLGLAIITLMGLTYLALIIYRMNILVYSDKGVMRSFMRSFAMLKAEKQK</sequence>
<dbReference type="EMBL" id="OKRC01000006">
    <property type="protein sequence ID" value="SPE21507.1"/>
    <property type="molecule type" value="Genomic_DNA"/>
</dbReference>
<dbReference type="Proteomes" id="UP000239650">
    <property type="component" value="Unassembled WGS sequence"/>
</dbReference>
<reference evidence="6 7" key="1">
    <citation type="submission" date="2018-02" db="EMBL/GenBank/DDBJ databases">
        <authorList>
            <person name="Rodrigo-Torres L."/>
            <person name="Arahal R. D."/>
            <person name="Lucena T."/>
        </authorList>
    </citation>
    <scope>NUCLEOTIDE SEQUENCE [LARGE SCALE GENOMIC DNA]</scope>
    <source>
        <strain evidence="6 7">CECT 9267</strain>
    </source>
</reference>
<keyword evidence="4" id="KW-1133">Transmembrane helix</keyword>
<protein>
    <submittedName>
        <fullName evidence="6">ABC-2 family transporter protein</fullName>
    </submittedName>
</protein>
<evidence type="ECO:0000256" key="3">
    <source>
        <dbReference type="ARBA" id="ARBA00022692"/>
    </source>
</evidence>
<name>A0A223K4L8_LATSK</name>
<evidence type="ECO:0000256" key="2">
    <source>
        <dbReference type="ARBA" id="ARBA00022475"/>
    </source>
</evidence>
<dbReference type="Pfam" id="PF12698">
    <property type="entry name" value="ABC2_membrane_3"/>
    <property type="match status" value="1"/>
</dbReference>
<gene>
    <name evidence="6" type="ORF">LAS9267_01391</name>
</gene>
<dbReference type="GeneID" id="57132872"/>
<dbReference type="AlphaFoldDB" id="A0A223K4L8"/>
<organism evidence="6 7">
    <name type="scientific">Latilactobacillus sakei</name>
    <name type="common">Lactobacillus sakei</name>
    <dbReference type="NCBI Taxonomy" id="1599"/>
    <lineage>
        <taxon>Bacteria</taxon>
        <taxon>Bacillati</taxon>
        <taxon>Bacillota</taxon>
        <taxon>Bacilli</taxon>
        <taxon>Lactobacillales</taxon>
        <taxon>Lactobacillaceae</taxon>
        <taxon>Latilactobacillus</taxon>
    </lineage>
</organism>
<evidence type="ECO:0000256" key="5">
    <source>
        <dbReference type="ARBA" id="ARBA00023136"/>
    </source>
</evidence>
<keyword evidence="5" id="KW-0472">Membrane</keyword>
<dbReference type="InterPro" id="IPR051449">
    <property type="entry name" value="ABC-2_transporter_component"/>
</dbReference>
<evidence type="ECO:0000256" key="4">
    <source>
        <dbReference type="ARBA" id="ARBA00022989"/>
    </source>
</evidence>
<dbReference type="PANTHER" id="PTHR30294">
    <property type="entry name" value="MEMBRANE COMPONENT OF ABC TRANSPORTER YHHJ-RELATED"/>
    <property type="match status" value="1"/>
</dbReference>
<evidence type="ECO:0000313" key="7">
    <source>
        <dbReference type="Proteomes" id="UP000239650"/>
    </source>
</evidence>
<dbReference type="InterPro" id="IPR013525">
    <property type="entry name" value="ABC2_TM"/>
</dbReference>
<comment type="caution">
    <text evidence="6">The sequence shown here is derived from an EMBL/GenBank/DDBJ whole genome shotgun (WGS) entry which is preliminary data.</text>
</comment>